<name>A0A2T6BPM3_9RHOB</name>
<feature type="transmembrane region" description="Helical" evidence="1">
    <location>
        <begin position="102"/>
        <end position="121"/>
    </location>
</feature>
<feature type="transmembrane region" description="Helical" evidence="1">
    <location>
        <begin position="15"/>
        <end position="33"/>
    </location>
</feature>
<dbReference type="Proteomes" id="UP000243978">
    <property type="component" value="Unassembled WGS sequence"/>
</dbReference>
<reference evidence="2 3" key="1">
    <citation type="submission" date="2018-04" db="EMBL/GenBank/DDBJ databases">
        <title>Genomic Encyclopedia of Archaeal and Bacterial Type Strains, Phase II (KMG-II): from individual species to whole genera.</title>
        <authorList>
            <person name="Goeker M."/>
        </authorList>
    </citation>
    <scope>NUCLEOTIDE SEQUENCE [LARGE SCALE GENOMIC DNA]</scope>
    <source>
        <strain evidence="2 3">DSM 100977</strain>
    </source>
</reference>
<evidence type="ECO:0000313" key="2">
    <source>
        <dbReference type="EMBL" id="PTX58006.1"/>
    </source>
</evidence>
<comment type="caution">
    <text evidence="2">The sequence shown here is derived from an EMBL/GenBank/DDBJ whole genome shotgun (WGS) entry which is preliminary data.</text>
</comment>
<protein>
    <submittedName>
        <fullName evidence="2">Uncharacterized protein</fullName>
    </submittedName>
</protein>
<keyword evidence="1" id="KW-0472">Membrane</keyword>
<dbReference type="OrthoDB" id="7874759at2"/>
<feature type="transmembrane region" description="Helical" evidence="1">
    <location>
        <begin position="40"/>
        <end position="59"/>
    </location>
</feature>
<evidence type="ECO:0000256" key="1">
    <source>
        <dbReference type="SAM" id="Phobius"/>
    </source>
</evidence>
<sequence>MYLEDSFFTLNPPQQVGLIAVSVNLMLISFWVLRRLSRIYSVWVRLPMALALFYLFVWVTPQAYYQYYRLIFLDLPQQLVIKGAPPLSRIVELMTFRAESNLSAHSQGLLGWALVLFAIFWRKPVRRDE</sequence>
<gene>
    <name evidence="2" type="ORF">C8N43_2682</name>
</gene>
<keyword evidence="3" id="KW-1185">Reference proteome</keyword>
<evidence type="ECO:0000313" key="3">
    <source>
        <dbReference type="Proteomes" id="UP000243978"/>
    </source>
</evidence>
<dbReference type="AlphaFoldDB" id="A0A2T6BPM3"/>
<keyword evidence="1" id="KW-0812">Transmembrane</keyword>
<proteinExistence type="predicted"/>
<organism evidence="2 3">
    <name type="scientific">Litoreibacter ponti</name>
    <dbReference type="NCBI Taxonomy" id="1510457"/>
    <lineage>
        <taxon>Bacteria</taxon>
        <taxon>Pseudomonadati</taxon>
        <taxon>Pseudomonadota</taxon>
        <taxon>Alphaproteobacteria</taxon>
        <taxon>Rhodobacterales</taxon>
        <taxon>Roseobacteraceae</taxon>
        <taxon>Litoreibacter</taxon>
    </lineage>
</organism>
<accession>A0A2T6BPM3</accession>
<dbReference type="EMBL" id="QBKS01000001">
    <property type="protein sequence ID" value="PTX58006.1"/>
    <property type="molecule type" value="Genomic_DNA"/>
</dbReference>
<dbReference type="RefSeq" id="WP_107846053.1">
    <property type="nucleotide sequence ID" value="NZ_QBKS01000001.1"/>
</dbReference>
<keyword evidence="1" id="KW-1133">Transmembrane helix</keyword>